<feature type="transmembrane region" description="Helical" evidence="9">
    <location>
        <begin position="73"/>
        <end position="96"/>
    </location>
</feature>
<keyword evidence="3" id="KW-0808">Transferase</keyword>
<feature type="region of interest" description="Disordered" evidence="8">
    <location>
        <begin position="1"/>
        <end position="20"/>
    </location>
</feature>
<dbReference type="PANTHER" id="PTHR30576">
    <property type="entry name" value="COLANIC BIOSYNTHESIS UDP-GLUCOSE LIPID CARRIER TRANSFERASE"/>
    <property type="match status" value="1"/>
</dbReference>
<feature type="transmembrane region" description="Helical" evidence="9">
    <location>
        <begin position="132"/>
        <end position="151"/>
    </location>
</feature>
<dbReference type="Proteomes" id="UP001184150">
    <property type="component" value="Unassembled WGS sequence"/>
</dbReference>
<comment type="subcellular location">
    <subcellularLocation>
        <location evidence="1">Membrane</location>
        <topology evidence="1">Multi-pass membrane protein</topology>
    </subcellularLocation>
</comment>
<dbReference type="InterPro" id="IPR003362">
    <property type="entry name" value="Bact_transf"/>
</dbReference>
<evidence type="ECO:0000256" key="8">
    <source>
        <dbReference type="SAM" id="MobiDB-lite"/>
    </source>
</evidence>
<dbReference type="Pfam" id="PF02397">
    <property type="entry name" value="Bac_transf"/>
    <property type="match status" value="1"/>
</dbReference>
<evidence type="ECO:0000259" key="10">
    <source>
        <dbReference type="Pfam" id="PF02397"/>
    </source>
</evidence>
<evidence type="ECO:0000256" key="5">
    <source>
        <dbReference type="ARBA" id="ARBA00022989"/>
    </source>
</evidence>
<keyword evidence="7" id="KW-0270">Exopolysaccharide synthesis</keyword>
<comment type="caution">
    <text evidence="11">The sequence shown here is derived from an EMBL/GenBank/DDBJ whole genome shotgun (WGS) entry which is preliminary data.</text>
</comment>
<accession>A0ABU1MQ01</accession>
<evidence type="ECO:0000256" key="9">
    <source>
        <dbReference type="SAM" id="Phobius"/>
    </source>
</evidence>
<keyword evidence="5 9" id="KW-1133">Transmembrane helix</keyword>
<proteinExistence type="inferred from homology"/>
<feature type="transmembrane region" description="Helical" evidence="9">
    <location>
        <begin position="108"/>
        <end position="126"/>
    </location>
</feature>
<feature type="transmembrane region" description="Helical" evidence="9">
    <location>
        <begin position="41"/>
        <end position="61"/>
    </location>
</feature>
<feature type="transmembrane region" description="Helical" evidence="9">
    <location>
        <begin position="285"/>
        <end position="308"/>
    </location>
</feature>
<comment type="similarity">
    <text evidence="2">Belongs to the bacterial sugar transferase family.</text>
</comment>
<dbReference type="NCBIfam" id="TIGR03025">
    <property type="entry name" value="EPS_sugtrans"/>
    <property type="match status" value="1"/>
</dbReference>
<dbReference type="InterPro" id="IPR017475">
    <property type="entry name" value="EPS_sugar_tfrase"/>
</dbReference>
<reference evidence="11 12" key="1">
    <citation type="submission" date="2023-07" db="EMBL/GenBank/DDBJ databases">
        <title>Sorghum-associated microbial communities from plants grown in Nebraska, USA.</title>
        <authorList>
            <person name="Schachtman D."/>
        </authorList>
    </citation>
    <scope>NUCLEOTIDE SEQUENCE [LARGE SCALE GENOMIC DNA]</scope>
    <source>
        <strain evidence="11 12">DS1027</strain>
    </source>
</reference>
<evidence type="ECO:0000313" key="12">
    <source>
        <dbReference type="Proteomes" id="UP001184150"/>
    </source>
</evidence>
<dbReference type="RefSeq" id="WP_233251058.1">
    <property type="nucleotide sequence ID" value="NZ_CP140000.1"/>
</dbReference>
<evidence type="ECO:0000256" key="6">
    <source>
        <dbReference type="ARBA" id="ARBA00023136"/>
    </source>
</evidence>
<feature type="domain" description="Bacterial sugar transferase" evidence="10">
    <location>
        <begin position="280"/>
        <end position="468"/>
    </location>
</feature>
<evidence type="ECO:0000313" key="11">
    <source>
        <dbReference type="EMBL" id="MDR6512411.1"/>
    </source>
</evidence>
<evidence type="ECO:0000256" key="1">
    <source>
        <dbReference type="ARBA" id="ARBA00004141"/>
    </source>
</evidence>
<keyword evidence="12" id="KW-1185">Reference proteome</keyword>
<name>A0ABU1MQ01_9SPHN</name>
<evidence type="ECO:0000256" key="2">
    <source>
        <dbReference type="ARBA" id="ARBA00006464"/>
    </source>
</evidence>
<protein>
    <submittedName>
        <fullName evidence="11">Exopolysaccharide biosynthesis polyprenyl glycosylphosphotransferase</fullName>
    </submittedName>
</protein>
<dbReference type="PANTHER" id="PTHR30576:SF21">
    <property type="entry name" value="UDP-GLUCOSE:UNDECAPRENYL-PHOSPHATE GLUCOSE-1-PHOSPHATE TRANSFERASE"/>
    <property type="match status" value="1"/>
</dbReference>
<sequence length="473" mass="52487">MTTLDLPAQTAQAKQSEQRSTSAARLKLPLAASLEHRRLQCYMMLILLDVLMIIVAMLGASEAQYGMTPASQLRQLALLVPFYVIAALAFNAYSLSALTSSRFSRHRAFASLLAAFTMLIFIAFFAKVSDQISRVSTGASFLACAITLILARTAVQPLIRKMCGPTAQNVLILDDGGLPVRIPHAWHIDARQHRLVPNRNDPHMLDRLAMFMTNMDRVLVSCPPERQMEWAMVLKGANITGELIDETVVAMGVLGARRVNDTGSLVVSAGPLGMRGRAAKRAMDLAIAGSAVMFLAPLLLTVALLVYLEDRGPIFFKQQRQGRNNRLFWIYKFRSMRVAQLDSAGARSASKDDDRITRIGRLIRRTSIDELPQLLNVLRGDMSIVGPRPHALGSLAGTKRFWEVDPRYNQRHSLKPGLTGLAQVRGFRGATDTEADLSGRLQADLEYLDGWTIWRDVQIMFATFTVLIHDRAF</sequence>
<evidence type="ECO:0000256" key="3">
    <source>
        <dbReference type="ARBA" id="ARBA00022679"/>
    </source>
</evidence>
<keyword evidence="4 9" id="KW-0812">Transmembrane</keyword>
<gene>
    <name evidence="11" type="ORF">J2792_003294</name>
</gene>
<organism evidence="11 12">
    <name type="scientific">Novosphingobium capsulatum</name>
    <dbReference type="NCBI Taxonomy" id="13688"/>
    <lineage>
        <taxon>Bacteria</taxon>
        <taxon>Pseudomonadati</taxon>
        <taxon>Pseudomonadota</taxon>
        <taxon>Alphaproteobacteria</taxon>
        <taxon>Sphingomonadales</taxon>
        <taxon>Sphingomonadaceae</taxon>
        <taxon>Novosphingobium</taxon>
    </lineage>
</organism>
<evidence type="ECO:0000256" key="7">
    <source>
        <dbReference type="ARBA" id="ARBA00023169"/>
    </source>
</evidence>
<evidence type="ECO:0000256" key="4">
    <source>
        <dbReference type="ARBA" id="ARBA00022692"/>
    </source>
</evidence>
<dbReference type="EMBL" id="JAVDRD010000009">
    <property type="protein sequence ID" value="MDR6512411.1"/>
    <property type="molecule type" value="Genomic_DNA"/>
</dbReference>
<keyword evidence="6 9" id="KW-0472">Membrane</keyword>